<keyword evidence="2" id="KW-1185">Reference proteome</keyword>
<dbReference type="InterPro" id="IPR036170">
    <property type="entry name" value="YezG-like_sf"/>
</dbReference>
<dbReference type="RefSeq" id="WP_220111609.1">
    <property type="nucleotide sequence ID" value="NZ_JAHZST010000024.1"/>
</dbReference>
<dbReference type="SUPFAM" id="SSF160424">
    <property type="entry name" value="BH3703-like"/>
    <property type="match status" value="1"/>
</dbReference>
<accession>A0ABS7E9E0</accession>
<organism evidence="1 2">
    <name type="scientific">Shewanella nanhaiensis</name>
    <dbReference type="NCBI Taxonomy" id="2864872"/>
    <lineage>
        <taxon>Bacteria</taxon>
        <taxon>Pseudomonadati</taxon>
        <taxon>Pseudomonadota</taxon>
        <taxon>Gammaproteobacteria</taxon>
        <taxon>Alteromonadales</taxon>
        <taxon>Shewanellaceae</taxon>
        <taxon>Shewanella</taxon>
    </lineage>
</organism>
<dbReference type="Pfam" id="PF04634">
    <property type="entry name" value="YezG-like"/>
    <property type="match status" value="1"/>
</dbReference>
<evidence type="ECO:0000313" key="2">
    <source>
        <dbReference type="Proteomes" id="UP001195963"/>
    </source>
</evidence>
<evidence type="ECO:0000313" key="1">
    <source>
        <dbReference type="EMBL" id="MBW8186309.1"/>
    </source>
</evidence>
<comment type="caution">
    <text evidence="1">The sequence shown here is derived from an EMBL/GenBank/DDBJ whole genome shotgun (WGS) entry which is preliminary data.</text>
</comment>
<protein>
    <submittedName>
        <fullName evidence="1">Antitoxin YezG family protein</fullName>
    </submittedName>
</protein>
<dbReference type="Gene3D" id="3.30.500.20">
    <property type="entry name" value="BH3703-like domains"/>
    <property type="match status" value="1"/>
</dbReference>
<gene>
    <name evidence="1" type="ORF">K0625_22045</name>
</gene>
<dbReference type="EMBL" id="JAHZST010000024">
    <property type="protein sequence ID" value="MBW8186309.1"/>
    <property type="molecule type" value="Genomic_DNA"/>
</dbReference>
<dbReference type="InterPro" id="IPR006728">
    <property type="entry name" value="YezG-like"/>
</dbReference>
<sequence>METIDSIYTAIAQHMLNQIDEEWSGCKVDVEFFEGAAEFDTSYISEQGVECDLKGGYPLFKLFKELHELTTDNQDNKWNRAKFSLEPSGKFNMEFEWDQELADEIERLSNE</sequence>
<reference evidence="1 2" key="1">
    <citation type="submission" date="2021-07" db="EMBL/GenBank/DDBJ databases">
        <title>Shewanella sp. nov, isolated from SCS.</title>
        <authorList>
            <person name="Cao W.R."/>
        </authorList>
    </citation>
    <scope>NUCLEOTIDE SEQUENCE [LARGE SCALE GENOMIC DNA]</scope>
    <source>
        <strain evidence="1 2">NR704-98</strain>
    </source>
</reference>
<proteinExistence type="predicted"/>
<dbReference type="Proteomes" id="UP001195963">
    <property type="component" value="Unassembled WGS sequence"/>
</dbReference>
<name>A0ABS7E9E0_9GAMM</name>